<dbReference type="PANTHER" id="PTHR44943:SF8">
    <property type="entry name" value="TPR REPEAT-CONTAINING PROTEIN MJ0263"/>
    <property type="match status" value="1"/>
</dbReference>
<dbReference type="SMART" id="SM00028">
    <property type="entry name" value="TPR"/>
    <property type="match status" value="8"/>
</dbReference>
<feature type="repeat" description="TPR" evidence="3">
    <location>
        <begin position="262"/>
        <end position="295"/>
    </location>
</feature>
<gene>
    <name evidence="4" type="ORF">BXT86_03660</name>
</gene>
<dbReference type="InterPro" id="IPR019734">
    <property type="entry name" value="TPR_rpt"/>
</dbReference>
<organism evidence="4 5">
    <name type="scientific">candidate division WOR-3 bacterium 4484_100</name>
    <dbReference type="NCBI Taxonomy" id="1936077"/>
    <lineage>
        <taxon>Bacteria</taxon>
        <taxon>Bacteria division WOR-3</taxon>
    </lineage>
</organism>
<dbReference type="Pfam" id="PF12895">
    <property type="entry name" value="ANAPC3"/>
    <property type="match status" value="1"/>
</dbReference>
<evidence type="ECO:0000313" key="4">
    <source>
        <dbReference type="EMBL" id="OPX17961.1"/>
    </source>
</evidence>
<dbReference type="Pfam" id="PF13181">
    <property type="entry name" value="TPR_8"/>
    <property type="match status" value="1"/>
</dbReference>
<keyword evidence="2 3" id="KW-0802">TPR repeat</keyword>
<evidence type="ECO:0000256" key="2">
    <source>
        <dbReference type="ARBA" id="ARBA00022803"/>
    </source>
</evidence>
<dbReference type="PANTHER" id="PTHR44943">
    <property type="entry name" value="CELLULOSE SYNTHASE OPERON PROTEIN C"/>
    <property type="match status" value="1"/>
</dbReference>
<dbReference type="EMBL" id="MUKB01000056">
    <property type="protein sequence ID" value="OPX17961.1"/>
    <property type="molecule type" value="Genomic_DNA"/>
</dbReference>
<sequence length="400" mass="47013">MLMFLFLACPSPLLNTARIAYFNQKDFPRAKNACLEGIKTEPNNFEYYTILGGCEIALANWIPAAKALVQGFEADSAKAMEWIKKQKEGIKYYYQGFYYGGQQSFEAEKYDDALKYLRYAKMLNPDDARAYILIATIKNKEGDKEAAKKEWQSALRIDPENPDVHFLIGDVLFTAQAYDSSLKYFNMAEKYYNRKYDRVTKILFQNVPELKEKLVPEIIRLWSAKKYDELDNLIKIKLGLEKGFRTLKRNIEQLYKITDGLSKCYYYTGLAYYNLKKDSLALKYLKKTLLYKPDDIDALYFSGEIELVTFKNYSQAMEHFKRITELKEDDFGAWYYYGVCHYHQKKYKKAIEILEDQVLTRDPKNINAMTYLADAYRQIGNKKKALEYLMKSEQLQKEKK</sequence>
<evidence type="ECO:0000256" key="1">
    <source>
        <dbReference type="ARBA" id="ARBA00022737"/>
    </source>
</evidence>
<keyword evidence="1" id="KW-0677">Repeat</keyword>
<comment type="caution">
    <text evidence="4">The sequence shown here is derived from an EMBL/GenBank/DDBJ whole genome shotgun (WGS) entry which is preliminary data.</text>
</comment>
<name>A0A1V4QG35_UNCW3</name>
<dbReference type="PROSITE" id="PS50005">
    <property type="entry name" value="TPR"/>
    <property type="match status" value="3"/>
</dbReference>
<reference evidence="5" key="1">
    <citation type="submission" date="2017-01" db="EMBL/GenBank/DDBJ databases">
        <title>Novel pathways for hydrocarbon cycling and metabolic interdependencies in hydrothermal sediment communities.</title>
        <authorList>
            <person name="Dombrowski N."/>
            <person name="Seitz K."/>
            <person name="Teske A."/>
            <person name="Baker B."/>
        </authorList>
    </citation>
    <scope>NUCLEOTIDE SEQUENCE [LARGE SCALE GENOMIC DNA]</scope>
</reference>
<feature type="repeat" description="TPR" evidence="3">
    <location>
        <begin position="94"/>
        <end position="127"/>
    </location>
</feature>
<dbReference type="InterPro" id="IPR051685">
    <property type="entry name" value="Ycf3/AcsC/BcsC/TPR_MFPF"/>
</dbReference>
<dbReference type="SUPFAM" id="SSF48452">
    <property type="entry name" value="TPR-like"/>
    <property type="match status" value="2"/>
</dbReference>
<proteinExistence type="predicted"/>
<dbReference type="InterPro" id="IPR011990">
    <property type="entry name" value="TPR-like_helical_dom_sf"/>
</dbReference>
<evidence type="ECO:0000256" key="3">
    <source>
        <dbReference type="PROSITE-ProRule" id="PRU00339"/>
    </source>
</evidence>
<accession>A0A1V4QG35</accession>
<feature type="repeat" description="TPR" evidence="3">
    <location>
        <begin position="128"/>
        <end position="161"/>
    </location>
</feature>
<evidence type="ECO:0000313" key="5">
    <source>
        <dbReference type="Proteomes" id="UP000191663"/>
    </source>
</evidence>
<dbReference type="Pfam" id="PF13414">
    <property type="entry name" value="TPR_11"/>
    <property type="match status" value="1"/>
</dbReference>
<dbReference type="AlphaFoldDB" id="A0A1V4QG35"/>
<dbReference type="Proteomes" id="UP000191663">
    <property type="component" value="Unassembled WGS sequence"/>
</dbReference>
<dbReference type="Gene3D" id="1.25.40.10">
    <property type="entry name" value="Tetratricopeptide repeat domain"/>
    <property type="match status" value="4"/>
</dbReference>
<protein>
    <submittedName>
        <fullName evidence="4">Uncharacterized protein</fullName>
    </submittedName>
</protein>